<proteinExistence type="predicted"/>
<dbReference type="Proteomes" id="UP000225706">
    <property type="component" value="Unassembled WGS sequence"/>
</dbReference>
<evidence type="ECO:0000256" key="1">
    <source>
        <dbReference type="SAM" id="Coils"/>
    </source>
</evidence>
<evidence type="ECO:0000313" key="3">
    <source>
        <dbReference type="EMBL" id="PFX13820.1"/>
    </source>
</evidence>
<keyword evidence="1" id="KW-0175">Coiled coil</keyword>
<dbReference type="EMBL" id="LSMT01000889">
    <property type="protein sequence ID" value="PFX13820.1"/>
    <property type="molecule type" value="Genomic_DNA"/>
</dbReference>
<accession>A0A2B4RBE0</accession>
<protein>
    <submittedName>
        <fullName evidence="3">Putative nuclease HARBI1</fullName>
    </submittedName>
</protein>
<sequence>MNRESFDLLLNVIRNRLTRQNTVLRNCLTPENVLACGLLRLAHGNSYKTIGPALNVGRTTAIEAYQDVVEALYDLRNEYIEFPTTVAETMRCRETFTDKSRLPNIVGAIDGTHIKIVAPRDGAVDYFSRNQQHDFIIQAVADVHRSWAFLFSEDVGRKEVWDDSGIESSSTNGKDSDNEPELAVEGDGLAVPRSLKFEMCQALEEKDNKIVQLEQKNDELLKYVACLEKSPVNKGKDIADVTKKSRTLKTFLSRANTALWFSKSFGLYIHEIVVKEQKTREAHILMGNGENGKTKGGIDSLADTEKANIEQVLFLLDKFCVGDVSYHEQTMIVDGLPKSYLVKQQRDKLNDICQISPTPGNAEGAQMSFTDFLKERVADMMSREEGKNWTDKPIQVKISGDGAHKELFIHFAFIFTTTCWG</sequence>
<feature type="coiled-coil region" evidence="1">
    <location>
        <begin position="203"/>
        <end position="230"/>
    </location>
</feature>
<dbReference type="AlphaFoldDB" id="A0A2B4RBE0"/>
<dbReference type="PANTHER" id="PTHR31424:SF3">
    <property type="entry name" value="RING-TYPE DOMAIN-CONTAINING PROTEIN"/>
    <property type="match status" value="1"/>
</dbReference>
<comment type="caution">
    <text evidence="3">The sequence shown here is derived from an EMBL/GenBank/DDBJ whole genome shotgun (WGS) entry which is preliminary data.</text>
</comment>
<dbReference type="PANTHER" id="PTHR31424">
    <property type="entry name" value="PROTEIN CBG23806"/>
    <property type="match status" value="1"/>
</dbReference>
<evidence type="ECO:0000313" key="4">
    <source>
        <dbReference type="Proteomes" id="UP000225706"/>
    </source>
</evidence>
<organism evidence="3 4">
    <name type="scientific">Stylophora pistillata</name>
    <name type="common">Smooth cauliflower coral</name>
    <dbReference type="NCBI Taxonomy" id="50429"/>
    <lineage>
        <taxon>Eukaryota</taxon>
        <taxon>Metazoa</taxon>
        <taxon>Cnidaria</taxon>
        <taxon>Anthozoa</taxon>
        <taxon>Hexacorallia</taxon>
        <taxon>Scleractinia</taxon>
        <taxon>Astrocoeniina</taxon>
        <taxon>Pocilloporidae</taxon>
        <taxon>Stylophora</taxon>
    </lineage>
</organism>
<dbReference type="OrthoDB" id="5987510at2759"/>
<keyword evidence="4" id="KW-1185">Reference proteome</keyword>
<reference evidence="4" key="1">
    <citation type="journal article" date="2017" name="bioRxiv">
        <title>Comparative analysis of the genomes of Stylophora pistillata and Acropora digitifera provides evidence for extensive differences between species of corals.</title>
        <authorList>
            <person name="Voolstra C.R."/>
            <person name="Li Y."/>
            <person name="Liew Y.J."/>
            <person name="Baumgarten S."/>
            <person name="Zoccola D."/>
            <person name="Flot J.-F."/>
            <person name="Tambutte S."/>
            <person name="Allemand D."/>
            <person name="Aranda M."/>
        </authorList>
    </citation>
    <scope>NUCLEOTIDE SEQUENCE [LARGE SCALE GENOMIC DNA]</scope>
</reference>
<name>A0A2B4RBE0_STYPI</name>
<gene>
    <name evidence="3" type="primary">Harbi1</name>
    <name evidence="3" type="ORF">AWC38_SpisGene22067</name>
</gene>
<dbReference type="STRING" id="50429.A0A2B4RBE0"/>
<evidence type="ECO:0000256" key="2">
    <source>
        <dbReference type="SAM" id="MobiDB-lite"/>
    </source>
</evidence>
<feature type="region of interest" description="Disordered" evidence="2">
    <location>
        <begin position="162"/>
        <end position="182"/>
    </location>
</feature>